<evidence type="ECO:0000313" key="1">
    <source>
        <dbReference type="EMBL" id="SHJ10369.1"/>
    </source>
</evidence>
<accession>A0A1M6GKC1</accession>
<gene>
    <name evidence="1" type="ORF">SAMN05444417_2784</name>
</gene>
<evidence type="ECO:0000313" key="2">
    <source>
        <dbReference type="Proteomes" id="UP000184292"/>
    </source>
</evidence>
<evidence type="ECO:0008006" key="3">
    <source>
        <dbReference type="Google" id="ProtNLM"/>
    </source>
</evidence>
<reference evidence="1 2" key="1">
    <citation type="submission" date="2016-11" db="EMBL/GenBank/DDBJ databases">
        <authorList>
            <person name="Jaros S."/>
            <person name="Januszkiewicz K."/>
            <person name="Wedrychowicz H."/>
        </authorList>
    </citation>
    <scope>NUCLEOTIDE SEQUENCE [LARGE SCALE GENOMIC DNA]</scope>
    <source>
        <strain evidence="1 2">DSM 100565</strain>
    </source>
</reference>
<keyword evidence="2" id="KW-1185">Reference proteome</keyword>
<dbReference type="AlphaFoldDB" id="A0A1M6GKC1"/>
<dbReference type="RefSeq" id="WP_073331990.1">
    <property type="nucleotide sequence ID" value="NZ_FQYO01000005.1"/>
</dbReference>
<proteinExistence type="predicted"/>
<dbReference type="EMBL" id="FQYO01000005">
    <property type="protein sequence ID" value="SHJ10369.1"/>
    <property type="molecule type" value="Genomic_DNA"/>
</dbReference>
<dbReference type="OrthoDB" id="9977168at2"/>
<dbReference type="Proteomes" id="UP000184292">
    <property type="component" value="Unassembled WGS sequence"/>
</dbReference>
<organism evidence="1 2">
    <name type="scientific">Wenxinia saemankumensis</name>
    <dbReference type="NCBI Taxonomy" id="1447782"/>
    <lineage>
        <taxon>Bacteria</taxon>
        <taxon>Pseudomonadati</taxon>
        <taxon>Pseudomonadota</taxon>
        <taxon>Alphaproteobacteria</taxon>
        <taxon>Rhodobacterales</taxon>
        <taxon>Roseobacteraceae</taxon>
        <taxon>Wenxinia</taxon>
    </lineage>
</organism>
<name>A0A1M6GKC1_9RHOB</name>
<sequence length="67" mass="7561">MKRWQFRAGCRLAGWSEIDAARALGITVDDLREIESGDLDTELTGPVIDRARDQFLAWRLASALRLS</sequence>
<protein>
    <recommendedName>
        <fullName evidence="3">Helix-turn-helix domain-containing protein</fullName>
    </recommendedName>
</protein>